<gene>
    <name evidence="7" type="ORF">HYH02_006458</name>
</gene>
<feature type="region of interest" description="Disordered" evidence="5">
    <location>
        <begin position="142"/>
        <end position="179"/>
    </location>
</feature>
<feature type="compositionally biased region" description="Low complexity" evidence="5">
    <location>
        <begin position="75"/>
        <end position="112"/>
    </location>
</feature>
<feature type="domain" description="HotDog ACOT-type" evidence="6">
    <location>
        <begin position="187"/>
        <end position="302"/>
    </location>
</feature>
<dbReference type="AlphaFoldDB" id="A0A836B5Y6"/>
<dbReference type="Proteomes" id="UP000613740">
    <property type="component" value="Unassembled WGS sequence"/>
</dbReference>
<organism evidence="7 8">
    <name type="scientific">Chlamydomonas schloesseri</name>
    <dbReference type="NCBI Taxonomy" id="2026947"/>
    <lineage>
        <taxon>Eukaryota</taxon>
        <taxon>Viridiplantae</taxon>
        <taxon>Chlorophyta</taxon>
        <taxon>core chlorophytes</taxon>
        <taxon>Chlorophyceae</taxon>
        <taxon>CS clade</taxon>
        <taxon>Chlamydomonadales</taxon>
        <taxon>Chlamydomonadaceae</taxon>
        <taxon>Chlamydomonas</taxon>
    </lineage>
</organism>
<keyword evidence="2" id="KW-0677">Repeat</keyword>
<dbReference type="InterPro" id="IPR006683">
    <property type="entry name" value="Thioestr_dom"/>
</dbReference>
<dbReference type="CDD" id="cd03442">
    <property type="entry name" value="BFIT_BACH"/>
    <property type="match status" value="2"/>
</dbReference>
<feature type="region of interest" description="Disordered" evidence="5">
    <location>
        <begin position="75"/>
        <end position="118"/>
    </location>
</feature>
<feature type="compositionally biased region" description="Low complexity" evidence="5">
    <location>
        <begin position="142"/>
        <end position="160"/>
    </location>
</feature>
<dbReference type="GO" id="GO:0006637">
    <property type="term" value="P:acyl-CoA metabolic process"/>
    <property type="evidence" value="ECO:0007669"/>
    <property type="project" value="TreeGrafter"/>
</dbReference>
<dbReference type="PANTHER" id="PTHR12655">
    <property type="entry name" value="ACYL-COA THIOESTERASE"/>
    <property type="match status" value="1"/>
</dbReference>
<keyword evidence="8" id="KW-1185">Reference proteome</keyword>
<comment type="similarity">
    <text evidence="1">Belongs to the acyl coenzyme A hydrolase family.</text>
</comment>
<comment type="caution">
    <text evidence="7">The sequence shown here is derived from an EMBL/GenBank/DDBJ whole genome shotgun (WGS) entry which is preliminary data.</text>
</comment>
<dbReference type="OrthoDB" id="331699at2759"/>
<keyword evidence="4" id="KW-0809">Transit peptide</keyword>
<evidence type="ECO:0000256" key="4">
    <source>
        <dbReference type="ARBA" id="ARBA00022946"/>
    </source>
</evidence>
<dbReference type="GO" id="GO:0047617">
    <property type="term" value="F:fatty acyl-CoA hydrolase activity"/>
    <property type="evidence" value="ECO:0007669"/>
    <property type="project" value="TreeGrafter"/>
</dbReference>
<dbReference type="FunFam" id="3.10.129.10:FF:000032">
    <property type="entry name" value="Acyl-CoA thioester hydrolase"/>
    <property type="match status" value="1"/>
</dbReference>
<dbReference type="PANTHER" id="PTHR12655:SF0">
    <property type="entry name" value="ACYL-COENZYME A THIOESTERASE 9, MITOCHONDRIAL"/>
    <property type="match status" value="1"/>
</dbReference>
<evidence type="ECO:0000256" key="1">
    <source>
        <dbReference type="ARBA" id="ARBA00010458"/>
    </source>
</evidence>
<evidence type="ECO:0000313" key="7">
    <source>
        <dbReference type="EMBL" id="KAG2448567.1"/>
    </source>
</evidence>
<dbReference type="InterPro" id="IPR033120">
    <property type="entry name" value="HOTDOG_ACOT"/>
</dbReference>
<name>A0A836B5Y6_9CHLO</name>
<evidence type="ECO:0000256" key="3">
    <source>
        <dbReference type="ARBA" id="ARBA00022801"/>
    </source>
</evidence>
<dbReference type="SUPFAM" id="SSF54637">
    <property type="entry name" value="Thioesterase/thiol ester dehydrase-isomerase"/>
    <property type="match status" value="2"/>
</dbReference>
<evidence type="ECO:0000259" key="6">
    <source>
        <dbReference type="PROSITE" id="PS51770"/>
    </source>
</evidence>
<dbReference type="Pfam" id="PF03061">
    <property type="entry name" value="4HBT"/>
    <property type="match status" value="1"/>
</dbReference>
<evidence type="ECO:0000256" key="2">
    <source>
        <dbReference type="ARBA" id="ARBA00022737"/>
    </source>
</evidence>
<proteinExistence type="inferred from homology"/>
<protein>
    <recommendedName>
        <fullName evidence="6">HotDog ACOT-type domain-containing protein</fullName>
    </recommendedName>
</protein>
<dbReference type="EMBL" id="JAEHOD010000017">
    <property type="protein sequence ID" value="KAG2448567.1"/>
    <property type="molecule type" value="Genomic_DNA"/>
</dbReference>
<dbReference type="Gene3D" id="3.10.129.10">
    <property type="entry name" value="Hotdog Thioesterase"/>
    <property type="match status" value="2"/>
</dbReference>
<evidence type="ECO:0000256" key="5">
    <source>
        <dbReference type="SAM" id="MobiDB-lite"/>
    </source>
</evidence>
<evidence type="ECO:0000313" key="8">
    <source>
        <dbReference type="Proteomes" id="UP000613740"/>
    </source>
</evidence>
<reference evidence="7" key="1">
    <citation type="journal article" date="2020" name="bioRxiv">
        <title>Comparative genomics of Chlamydomonas.</title>
        <authorList>
            <person name="Craig R.J."/>
            <person name="Hasan A.R."/>
            <person name="Ness R.W."/>
            <person name="Keightley P.D."/>
        </authorList>
    </citation>
    <scope>NUCLEOTIDE SEQUENCE</scope>
    <source>
        <strain evidence="7">CCAP 11/173</strain>
    </source>
</reference>
<sequence length="531" mass="56204">MSRVAGLLLRAASGETCAAYAAVAAQGALVAAVARRASLGETLGVGVGACGPGTAAGLAPTAAACLLQLPRYFSSSSTASSTSSSSSSSSGRSDSSAGSASSPSGPSPTTATDAREELFVGGYTPITKKLWMERRRAAQQHSAAAAAAASEASATTTGAADKAVREASAGPPTLLPDGRRAPQDISVVYNFSTDKALLDMYRNPWGHMRVGRLLEDLDSLAGNVAFQHCYTGSGGLPLLVTAAVDEIALAHPLLLARDVVVRGQVVWTGRSTLDIRMQLFQAQHEPAPSLEALFSFVHLDPATRKAAPLVQLAPQTPEQQAVFAERQAVADARKAARQKPQGGAAEVQAVPQEAREWIRDARKLQELPALAAADGVLMPATRQHNTFICQPQQRNTHGRVFGGFLMRRAYELGFATTYMFGGSRPVFLKVDEITFSRPVDVGDLLRLTSTVVWAEGTAPPPPGSEPRKARVVVEVEARVTKPEAVESFVTNTFVFVFQLLVQPGGRPLRRVLPTCDEEALRSWRAGRELTA</sequence>
<feature type="domain" description="HotDog ACOT-type" evidence="6">
    <location>
        <begin position="379"/>
        <end position="503"/>
    </location>
</feature>
<dbReference type="PROSITE" id="PS51770">
    <property type="entry name" value="HOTDOG_ACOT"/>
    <property type="match status" value="2"/>
</dbReference>
<keyword evidence="3" id="KW-0378">Hydrolase</keyword>
<accession>A0A836B5Y6</accession>
<dbReference type="InterPro" id="IPR029069">
    <property type="entry name" value="HotDog_dom_sf"/>
</dbReference>